<comment type="caution">
    <text evidence="3">The sequence shown here is derived from an EMBL/GenBank/DDBJ whole genome shotgun (WGS) entry which is preliminary data.</text>
</comment>
<keyword evidence="2" id="KW-0472">Membrane</keyword>
<evidence type="ECO:0000313" key="4">
    <source>
        <dbReference type="Proteomes" id="UP000799764"/>
    </source>
</evidence>
<organism evidence="3 4">
    <name type="scientific">Karstenula rhodostoma CBS 690.94</name>
    <dbReference type="NCBI Taxonomy" id="1392251"/>
    <lineage>
        <taxon>Eukaryota</taxon>
        <taxon>Fungi</taxon>
        <taxon>Dikarya</taxon>
        <taxon>Ascomycota</taxon>
        <taxon>Pezizomycotina</taxon>
        <taxon>Dothideomycetes</taxon>
        <taxon>Pleosporomycetidae</taxon>
        <taxon>Pleosporales</taxon>
        <taxon>Massarineae</taxon>
        <taxon>Didymosphaeriaceae</taxon>
        <taxon>Karstenula</taxon>
    </lineage>
</organism>
<dbReference type="Proteomes" id="UP000799764">
    <property type="component" value="Unassembled WGS sequence"/>
</dbReference>
<keyword evidence="2" id="KW-1133">Transmembrane helix</keyword>
<evidence type="ECO:0000313" key="3">
    <source>
        <dbReference type="EMBL" id="KAF2445843.1"/>
    </source>
</evidence>
<evidence type="ECO:0000256" key="1">
    <source>
        <dbReference type="SAM" id="MobiDB-lite"/>
    </source>
</evidence>
<evidence type="ECO:0000256" key="2">
    <source>
        <dbReference type="SAM" id="Phobius"/>
    </source>
</evidence>
<reference evidence="3" key="1">
    <citation type="journal article" date="2020" name="Stud. Mycol.">
        <title>101 Dothideomycetes genomes: a test case for predicting lifestyles and emergence of pathogens.</title>
        <authorList>
            <person name="Haridas S."/>
            <person name="Albert R."/>
            <person name="Binder M."/>
            <person name="Bloem J."/>
            <person name="Labutti K."/>
            <person name="Salamov A."/>
            <person name="Andreopoulos B."/>
            <person name="Baker S."/>
            <person name="Barry K."/>
            <person name="Bills G."/>
            <person name="Bluhm B."/>
            <person name="Cannon C."/>
            <person name="Castanera R."/>
            <person name="Culley D."/>
            <person name="Daum C."/>
            <person name="Ezra D."/>
            <person name="Gonzalez J."/>
            <person name="Henrissat B."/>
            <person name="Kuo A."/>
            <person name="Liang C."/>
            <person name="Lipzen A."/>
            <person name="Lutzoni F."/>
            <person name="Magnuson J."/>
            <person name="Mondo S."/>
            <person name="Nolan M."/>
            <person name="Ohm R."/>
            <person name="Pangilinan J."/>
            <person name="Park H.-J."/>
            <person name="Ramirez L."/>
            <person name="Alfaro M."/>
            <person name="Sun H."/>
            <person name="Tritt A."/>
            <person name="Yoshinaga Y."/>
            <person name="Zwiers L.-H."/>
            <person name="Turgeon B."/>
            <person name="Goodwin S."/>
            <person name="Spatafora J."/>
            <person name="Crous P."/>
            <person name="Grigoriev I."/>
        </authorList>
    </citation>
    <scope>NUCLEOTIDE SEQUENCE</scope>
    <source>
        <strain evidence="3">CBS 690.94</strain>
    </source>
</reference>
<proteinExistence type="predicted"/>
<keyword evidence="4" id="KW-1185">Reference proteome</keyword>
<name>A0A9P4PM61_9PLEO</name>
<dbReference type="AlphaFoldDB" id="A0A9P4PM61"/>
<gene>
    <name evidence="3" type="ORF">P171DRAFT_484502</name>
</gene>
<feature type="transmembrane region" description="Helical" evidence="2">
    <location>
        <begin position="57"/>
        <end position="76"/>
    </location>
</feature>
<feature type="transmembrane region" description="Helical" evidence="2">
    <location>
        <begin position="179"/>
        <end position="202"/>
    </location>
</feature>
<accession>A0A9P4PM61</accession>
<dbReference type="EMBL" id="MU001499">
    <property type="protein sequence ID" value="KAF2445843.1"/>
    <property type="molecule type" value="Genomic_DNA"/>
</dbReference>
<feature type="transmembrane region" description="Helical" evidence="2">
    <location>
        <begin position="104"/>
        <end position="128"/>
    </location>
</feature>
<protein>
    <submittedName>
        <fullName evidence="3">Uncharacterized protein</fullName>
    </submittedName>
</protein>
<feature type="region of interest" description="Disordered" evidence="1">
    <location>
        <begin position="1"/>
        <end position="24"/>
    </location>
</feature>
<feature type="transmembrane region" description="Helical" evidence="2">
    <location>
        <begin position="140"/>
        <end position="159"/>
    </location>
</feature>
<keyword evidence="2" id="KW-0812">Transmembrane</keyword>
<dbReference type="OrthoDB" id="2309723at2759"/>
<sequence length="209" mass="23392">MASSTVQPNHVGIHPTPSMDTLRSDPYNIEVYGTSAMENLAGNERFAQRKDTVTNDFFAVLTFPVVAVGHFFHQVIQQTGRKGHDKTLHLQDALSSLNRDHVQFVAAIEAPLTVCEDFMLWSLLLYLLAARKGHVKRISLIVVVGTLCLAPELLLLVNWVPFDSSLLLRPFLFHVQPFIVPITCWNILTAATYPMEIVLVLFRAPKTAD</sequence>